<dbReference type="GO" id="GO:0005506">
    <property type="term" value="F:iron ion binding"/>
    <property type="evidence" value="ECO:0007669"/>
    <property type="project" value="InterPro"/>
</dbReference>
<dbReference type="InterPro" id="IPR037165">
    <property type="entry name" value="AldOxase/xan_DH_Mopterin-bd_sf"/>
</dbReference>
<evidence type="ECO:0000313" key="2">
    <source>
        <dbReference type="EMBL" id="SVB19188.1"/>
    </source>
</evidence>
<sequence length="540" mass="57688">MAIVAKRVSDEREIEKEVFNWVGTRATRPDGVDKVTGRAKFGADLHLPNMLVGKVLRSPHAHARILSIDTSAAEKLPGVKAVVTREDFSDLESEFVPAGEMMVNYRDITRNIMAREKVLYEGHALAAVAAVNAIVARQALSLIQVDYEVLPHVLDVVEAMNPETVLIQEDLLTDGADPPADRPSNIAKRVEFGHGDVEVGFAKADVIVEREFNTRPVHQGYIEPHACVASVSEDGQAELWCSTQGHYVVRGHCARVLGMDVAKLRVTASEIGGGFGGKTVVYLEPVALALSRKACQPVKMVMTREEVFKASGPTSGANMRVKIGATRDGQITAGEAILHYQAGAFQGSPVQPGAQCAFAPYDLEHVRAVGFDVLVNRPKTAAYRAPGAPISEYAVESVVDEVAKKLEIDPIEFRLKNAATEGAKASYGPTFGPIGLVETLEAAQAHDHYLSSLKPGQGRGVASGYWFNIGGQTSVTLNTGEDGTVALVVGTPDVGGTRASVGMMVAEELGIDLDKVRPMVGDTSSLGYNFLTGGSRTTFA</sequence>
<dbReference type="AlphaFoldDB" id="A0A382BZG7"/>
<protein>
    <recommendedName>
        <fullName evidence="1">Aldehyde oxidase/xanthine dehydrogenase a/b hammerhead domain-containing protein</fullName>
    </recommendedName>
</protein>
<dbReference type="Pfam" id="PF01315">
    <property type="entry name" value="Ald_Xan_dh_C"/>
    <property type="match status" value="1"/>
</dbReference>
<organism evidence="2">
    <name type="scientific">marine metagenome</name>
    <dbReference type="NCBI Taxonomy" id="408172"/>
    <lineage>
        <taxon>unclassified sequences</taxon>
        <taxon>metagenomes</taxon>
        <taxon>ecological metagenomes</taxon>
    </lineage>
</organism>
<feature type="domain" description="Aldehyde oxidase/xanthine dehydrogenase a/b hammerhead" evidence="1">
    <location>
        <begin position="36"/>
        <end position="151"/>
    </location>
</feature>
<dbReference type="SUPFAM" id="SSF54665">
    <property type="entry name" value="CO dehydrogenase molybdoprotein N-domain-like"/>
    <property type="match status" value="1"/>
</dbReference>
<dbReference type="SUPFAM" id="SSF56003">
    <property type="entry name" value="Molybdenum cofactor-binding domain"/>
    <property type="match status" value="1"/>
</dbReference>
<dbReference type="InterPro" id="IPR000674">
    <property type="entry name" value="Ald_Oxase/Xan_DH_a/b"/>
</dbReference>
<feature type="non-terminal residue" evidence="2">
    <location>
        <position position="540"/>
    </location>
</feature>
<name>A0A382BZG7_9ZZZZ</name>
<dbReference type="InterPro" id="IPR016208">
    <property type="entry name" value="Ald_Oxase/xanthine_DH-like"/>
</dbReference>
<dbReference type="PANTHER" id="PTHR11908:SF157">
    <property type="entry name" value="XANTHINE DEHYDROGENASE SUBUNIT D-RELATED"/>
    <property type="match status" value="1"/>
</dbReference>
<dbReference type="SMART" id="SM01008">
    <property type="entry name" value="Ald_Xan_dh_C"/>
    <property type="match status" value="1"/>
</dbReference>
<dbReference type="EMBL" id="UINC01032095">
    <property type="protein sequence ID" value="SVB19188.1"/>
    <property type="molecule type" value="Genomic_DNA"/>
</dbReference>
<dbReference type="InterPro" id="IPR046867">
    <property type="entry name" value="AldOxase/xan_DH_MoCoBD2"/>
</dbReference>
<dbReference type="InterPro" id="IPR008274">
    <property type="entry name" value="AldOxase/xan_DH_MoCoBD1"/>
</dbReference>
<dbReference type="Gene3D" id="3.90.1170.50">
    <property type="entry name" value="Aldehyde oxidase/xanthine dehydrogenase, a/b hammerhead"/>
    <property type="match status" value="1"/>
</dbReference>
<dbReference type="Pfam" id="PF20256">
    <property type="entry name" value="MoCoBD_2"/>
    <property type="match status" value="1"/>
</dbReference>
<reference evidence="2" key="1">
    <citation type="submission" date="2018-05" db="EMBL/GenBank/DDBJ databases">
        <authorList>
            <person name="Lanie J.A."/>
            <person name="Ng W.-L."/>
            <person name="Kazmierczak K.M."/>
            <person name="Andrzejewski T.M."/>
            <person name="Davidsen T.M."/>
            <person name="Wayne K.J."/>
            <person name="Tettelin H."/>
            <person name="Glass J.I."/>
            <person name="Rusch D."/>
            <person name="Podicherti R."/>
            <person name="Tsui H.-C.T."/>
            <person name="Winkler M.E."/>
        </authorList>
    </citation>
    <scope>NUCLEOTIDE SEQUENCE</scope>
</reference>
<evidence type="ECO:0000259" key="1">
    <source>
        <dbReference type="SMART" id="SM01008"/>
    </source>
</evidence>
<accession>A0A382BZG7</accession>
<dbReference type="Gene3D" id="3.30.365.10">
    <property type="entry name" value="Aldehyde oxidase/xanthine dehydrogenase, molybdopterin binding domain"/>
    <property type="match status" value="4"/>
</dbReference>
<dbReference type="PANTHER" id="PTHR11908">
    <property type="entry name" value="XANTHINE DEHYDROGENASE"/>
    <property type="match status" value="1"/>
</dbReference>
<dbReference type="InterPro" id="IPR036856">
    <property type="entry name" value="Ald_Oxase/Xan_DH_a/b_sf"/>
</dbReference>
<gene>
    <name evidence="2" type="ORF">METZ01_LOCUS172042</name>
</gene>
<proteinExistence type="predicted"/>
<dbReference type="Pfam" id="PF02738">
    <property type="entry name" value="MoCoBD_1"/>
    <property type="match status" value="1"/>
</dbReference>
<dbReference type="GO" id="GO:0016491">
    <property type="term" value="F:oxidoreductase activity"/>
    <property type="evidence" value="ECO:0007669"/>
    <property type="project" value="InterPro"/>
</dbReference>